<sequence>MLRKFIPDQFVLLLFGTLVVAWLLPVPHDAVPVAQGISFAGIFFLFFLHGLRLPRREVARAVMGWQLQAMMLAFTFVLMPILGLGIASVAGHFLPVALASGLLYAAILPSTVQSAVSYASLGRGNIAASVIGSALSNLSGIFATPLLFALLLGSASGVVIGGDIVIKIITMLLLPFILGQAVQHWLGGWALRQKKLLTLCDRAVILLAVYVAFGAAVTSGSLEVISLASLMLLILFAALFLGIAFAFAWATGRIFDLPRADRISLLFTGAHKSIAIGAPMAALLFSPKIAGLMILPTILYHQLQLIASAPLAKRLAASGEDVI</sequence>
<dbReference type="Gene3D" id="1.20.1530.20">
    <property type="match status" value="1"/>
</dbReference>
<feature type="transmembrane region" description="Helical" evidence="1">
    <location>
        <begin position="164"/>
        <end position="182"/>
    </location>
</feature>
<reference evidence="2 3" key="1">
    <citation type="submission" date="2019-01" db="EMBL/GenBank/DDBJ databases">
        <title>Sphingorhabdus lacus sp.nov., isolated from an oligotrophic freshwater lake.</title>
        <authorList>
            <person name="Park M."/>
        </authorList>
    </citation>
    <scope>NUCLEOTIDE SEQUENCE [LARGE SCALE GENOMIC DNA]</scope>
    <source>
        <strain evidence="2 3">IMCC26285</strain>
    </source>
</reference>
<feature type="transmembrane region" description="Helical" evidence="1">
    <location>
        <begin position="30"/>
        <end position="48"/>
    </location>
</feature>
<feature type="transmembrane region" description="Helical" evidence="1">
    <location>
        <begin position="263"/>
        <end position="285"/>
    </location>
</feature>
<comment type="caution">
    <text evidence="2">The sequence shown here is derived from an EMBL/GenBank/DDBJ whole genome shotgun (WGS) entry which is preliminary data.</text>
</comment>
<dbReference type="InterPro" id="IPR016833">
    <property type="entry name" value="Put_Na-Bile_cotransptr"/>
</dbReference>
<dbReference type="PIRSF" id="PIRSF026166">
    <property type="entry name" value="UCP026166"/>
    <property type="match status" value="1"/>
</dbReference>
<feature type="transmembrane region" description="Helical" evidence="1">
    <location>
        <begin position="5"/>
        <end position="24"/>
    </location>
</feature>
<gene>
    <name evidence="2" type="ORF">EUU23_02195</name>
</gene>
<dbReference type="GO" id="GO:0005886">
    <property type="term" value="C:plasma membrane"/>
    <property type="evidence" value="ECO:0007669"/>
    <property type="project" value="TreeGrafter"/>
</dbReference>
<feature type="transmembrane region" description="Helical" evidence="1">
    <location>
        <begin position="96"/>
        <end position="119"/>
    </location>
</feature>
<feature type="transmembrane region" description="Helical" evidence="1">
    <location>
        <begin position="69"/>
        <end position="90"/>
    </location>
</feature>
<dbReference type="Proteomes" id="UP000471147">
    <property type="component" value="Unassembled WGS sequence"/>
</dbReference>
<evidence type="ECO:0000256" key="1">
    <source>
        <dbReference type="SAM" id="Phobius"/>
    </source>
</evidence>
<protein>
    <submittedName>
        <fullName evidence="2">Bile acid:sodium symporter</fullName>
    </submittedName>
</protein>
<organism evidence="2 3">
    <name type="scientific">Sphingorhabdus profundilacus</name>
    <dbReference type="NCBI Taxonomy" id="2509718"/>
    <lineage>
        <taxon>Bacteria</taxon>
        <taxon>Pseudomonadati</taxon>
        <taxon>Pseudomonadota</taxon>
        <taxon>Alphaproteobacteria</taxon>
        <taxon>Sphingomonadales</taxon>
        <taxon>Sphingomonadaceae</taxon>
        <taxon>Sphingorhabdus</taxon>
    </lineage>
</organism>
<feature type="transmembrane region" description="Helical" evidence="1">
    <location>
        <begin position="126"/>
        <end position="152"/>
    </location>
</feature>
<dbReference type="RefSeq" id="WP_160352486.1">
    <property type="nucleotide sequence ID" value="NZ_SDWJ01000001.1"/>
</dbReference>
<dbReference type="OrthoDB" id="9792271at2"/>
<dbReference type="AlphaFoldDB" id="A0A6I4LWK3"/>
<keyword evidence="3" id="KW-1185">Reference proteome</keyword>
<proteinExistence type="predicted"/>
<keyword evidence="1" id="KW-1133">Transmembrane helix</keyword>
<feature type="transmembrane region" description="Helical" evidence="1">
    <location>
        <begin position="228"/>
        <end position="251"/>
    </location>
</feature>
<dbReference type="PANTHER" id="PTHR18640">
    <property type="entry name" value="SOLUTE CARRIER FAMILY 10 MEMBER 7"/>
    <property type="match status" value="1"/>
</dbReference>
<accession>A0A6I4LWK3</accession>
<keyword evidence="1" id="KW-0472">Membrane</keyword>
<dbReference type="EMBL" id="SDWJ01000001">
    <property type="protein sequence ID" value="MVZ96513.1"/>
    <property type="molecule type" value="Genomic_DNA"/>
</dbReference>
<evidence type="ECO:0000313" key="3">
    <source>
        <dbReference type="Proteomes" id="UP000471147"/>
    </source>
</evidence>
<dbReference type="Pfam" id="PF13593">
    <property type="entry name" value="SBF_like"/>
    <property type="match status" value="1"/>
</dbReference>
<dbReference type="InterPro" id="IPR038770">
    <property type="entry name" value="Na+/solute_symporter_sf"/>
</dbReference>
<evidence type="ECO:0000313" key="2">
    <source>
        <dbReference type="EMBL" id="MVZ96513.1"/>
    </source>
</evidence>
<keyword evidence="1" id="KW-0812">Transmembrane</keyword>
<name>A0A6I4LWK3_9SPHN</name>
<feature type="transmembrane region" description="Helical" evidence="1">
    <location>
        <begin position="203"/>
        <end position="222"/>
    </location>
</feature>
<dbReference type="PANTHER" id="PTHR18640:SF5">
    <property type="entry name" value="SODIUM_BILE ACID COTRANSPORTER 7"/>
    <property type="match status" value="1"/>
</dbReference>